<dbReference type="RefSeq" id="WP_184800871.1">
    <property type="nucleotide sequence ID" value="NZ_JACIIZ010000006.1"/>
</dbReference>
<dbReference type="EMBL" id="JACIIZ010000006">
    <property type="protein sequence ID" value="MBB6251966.1"/>
    <property type="molecule type" value="Genomic_DNA"/>
</dbReference>
<evidence type="ECO:0000313" key="2">
    <source>
        <dbReference type="Proteomes" id="UP000539175"/>
    </source>
</evidence>
<name>A0A7X0AZ15_9PROT</name>
<evidence type="ECO:0008006" key="3">
    <source>
        <dbReference type="Google" id="ProtNLM"/>
    </source>
</evidence>
<protein>
    <recommendedName>
        <fullName evidence="3">DUF4304 domain-containing protein</fullName>
    </recommendedName>
</protein>
<sequence>MAKSLSFGESVLAMARHKAEAAKGRSQADIAAEKPRDIILAACRDIGQRLAPQGFVFLKSGPLLKRTQGDLTFQIYFQSDRNNIAGGRAALWMHAGVLSRNLAQWKKQHPVPWGSRSPLPGPAAVAGGQIGNLTSPPGWMTWNFADPATRPDVLDDAVASIEKLILPFFALFDDPAGNIGRILDLQSFGLQPLEYAMACLGHEVAEAAGRTYLLGREPAIQNRFRQAYAAFTQGHDLPTTQGEVGRDLAALAFVHNLDLGFRD</sequence>
<organism evidence="1 2">
    <name type="scientific">Nitrospirillum iridis</name>
    <dbReference type="NCBI Taxonomy" id="765888"/>
    <lineage>
        <taxon>Bacteria</taxon>
        <taxon>Pseudomonadati</taxon>
        <taxon>Pseudomonadota</taxon>
        <taxon>Alphaproteobacteria</taxon>
        <taxon>Rhodospirillales</taxon>
        <taxon>Azospirillaceae</taxon>
        <taxon>Nitrospirillum</taxon>
    </lineage>
</organism>
<reference evidence="1 2" key="1">
    <citation type="submission" date="2020-08" db="EMBL/GenBank/DDBJ databases">
        <title>Genomic Encyclopedia of Type Strains, Phase IV (KMG-IV): sequencing the most valuable type-strain genomes for metagenomic binning, comparative biology and taxonomic classification.</title>
        <authorList>
            <person name="Goeker M."/>
        </authorList>
    </citation>
    <scope>NUCLEOTIDE SEQUENCE [LARGE SCALE GENOMIC DNA]</scope>
    <source>
        <strain evidence="1 2">DSM 22198</strain>
    </source>
</reference>
<dbReference type="AlphaFoldDB" id="A0A7X0AZ15"/>
<proteinExistence type="predicted"/>
<dbReference type="Proteomes" id="UP000539175">
    <property type="component" value="Unassembled WGS sequence"/>
</dbReference>
<comment type="caution">
    <text evidence="1">The sequence shown here is derived from an EMBL/GenBank/DDBJ whole genome shotgun (WGS) entry which is preliminary data.</text>
</comment>
<keyword evidence="2" id="KW-1185">Reference proteome</keyword>
<gene>
    <name evidence="1" type="ORF">FHS74_002526</name>
</gene>
<evidence type="ECO:0000313" key="1">
    <source>
        <dbReference type="EMBL" id="MBB6251966.1"/>
    </source>
</evidence>
<accession>A0A7X0AZ15</accession>